<keyword evidence="2" id="KW-0507">mRNA processing</keyword>
<dbReference type="OrthoDB" id="2020831at2759"/>
<dbReference type="InterPro" id="IPR000504">
    <property type="entry name" value="RRM_dom"/>
</dbReference>
<dbReference type="SMART" id="SM00360">
    <property type="entry name" value="RRM"/>
    <property type="match status" value="2"/>
</dbReference>
<dbReference type="GO" id="GO:0008380">
    <property type="term" value="P:RNA splicing"/>
    <property type="evidence" value="ECO:0007669"/>
    <property type="project" value="UniProtKB-KW"/>
</dbReference>
<keyword evidence="12" id="KW-1185">Reference proteome</keyword>
<reference evidence="13" key="1">
    <citation type="submission" date="2025-08" db="UniProtKB">
        <authorList>
            <consortium name="RefSeq"/>
        </authorList>
    </citation>
    <scope>IDENTIFICATION</scope>
    <source>
        <tissue evidence="13">Whole body</tissue>
    </source>
</reference>
<protein>
    <submittedName>
        <fullName evidence="13">TAR DNA-binding protein 43-like</fullName>
    </submittedName>
</protein>
<feature type="compositionally biased region" description="Gly residues" evidence="10">
    <location>
        <begin position="282"/>
        <end position="293"/>
    </location>
</feature>
<evidence type="ECO:0000256" key="4">
    <source>
        <dbReference type="ARBA" id="ARBA00022884"/>
    </source>
</evidence>
<dbReference type="Pfam" id="PF18694">
    <property type="entry name" value="TDP-43_N"/>
    <property type="match status" value="1"/>
</dbReference>
<keyword evidence="6" id="KW-0804">Transcription</keyword>
<evidence type="ECO:0000313" key="12">
    <source>
        <dbReference type="Proteomes" id="UP000694846"/>
    </source>
</evidence>
<proteinExistence type="predicted"/>
<dbReference type="InterPro" id="IPR041105">
    <property type="entry name" value="TDP-43_N"/>
</dbReference>
<name>A0A8B8GRI0_9HEMI</name>
<dbReference type="RefSeq" id="XP_025425879.1">
    <property type="nucleotide sequence ID" value="XM_025570094.1"/>
</dbReference>
<feature type="compositionally biased region" description="Low complexity" evidence="10">
    <location>
        <begin position="294"/>
        <end position="303"/>
    </location>
</feature>
<evidence type="ECO:0000256" key="5">
    <source>
        <dbReference type="ARBA" id="ARBA00023015"/>
    </source>
</evidence>
<evidence type="ECO:0000256" key="2">
    <source>
        <dbReference type="ARBA" id="ARBA00022664"/>
    </source>
</evidence>
<dbReference type="InterPro" id="IPR012677">
    <property type="entry name" value="Nucleotide-bd_a/b_plait_sf"/>
</dbReference>
<dbReference type="CDD" id="cd19609">
    <property type="entry name" value="NTD_TDP-43"/>
    <property type="match status" value="1"/>
</dbReference>
<dbReference type="GO" id="GO:0005654">
    <property type="term" value="C:nucleoplasm"/>
    <property type="evidence" value="ECO:0007669"/>
    <property type="project" value="TreeGrafter"/>
</dbReference>
<dbReference type="GO" id="GO:0003723">
    <property type="term" value="F:RNA binding"/>
    <property type="evidence" value="ECO:0007669"/>
    <property type="project" value="UniProtKB-UniRule"/>
</dbReference>
<accession>A0A8B8GRI0</accession>
<dbReference type="Gene3D" id="3.30.70.330">
    <property type="match status" value="2"/>
</dbReference>
<evidence type="ECO:0000256" key="1">
    <source>
        <dbReference type="ARBA" id="ARBA00004123"/>
    </source>
</evidence>
<dbReference type="Proteomes" id="UP000694846">
    <property type="component" value="Unplaced"/>
</dbReference>
<dbReference type="GO" id="GO:0006397">
    <property type="term" value="P:mRNA processing"/>
    <property type="evidence" value="ECO:0007669"/>
    <property type="project" value="UniProtKB-KW"/>
</dbReference>
<keyword evidence="3" id="KW-0677">Repeat</keyword>
<keyword evidence="7" id="KW-0508">mRNA splicing</keyword>
<keyword evidence="4 9" id="KW-0694">RNA-binding</keyword>
<keyword evidence="8" id="KW-0539">Nucleus</keyword>
<evidence type="ECO:0000256" key="8">
    <source>
        <dbReference type="ARBA" id="ARBA00023242"/>
    </source>
</evidence>
<dbReference type="AlphaFoldDB" id="A0A8B8GRI0"/>
<dbReference type="PROSITE" id="PS50102">
    <property type="entry name" value="RRM"/>
    <property type="match status" value="2"/>
</dbReference>
<evidence type="ECO:0000256" key="7">
    <source>
        <dbReference type="ARBA" id="ARBA00023187"/>
    </source>
</evidence>
<gene>
    <name evidence="13" type="primary">LOC112694578</name>
</gene>
<dbReference type="SUPFAM" id="SSF54928">
    <property type="entry name" value="RNA-binding domain, RBD"/>
    <property type="match status" value="2"/>
</dbReference>
<dbReference type="GeneID" id="112694578"/>
<feature type="domain" description="RRM" evidence="11">
    <location>
        <begin position="201"/>
        <end position="272"/>
    </location>
</feature>
<dbReference type="PANTHER" id="PTHR48033">
    <property type="entry name" value="RNA-BINDING (RRM/RBD/RNP MOTIFS) FAMILY PROTEIN"/>
    <property type="match status" value="1"/>
</dbReference>
<dbReference type="PANTHER" id="PTHR48033:SF9">
    <property type="entry name" value="TAR DNA-BINDING PROTEIN 43"/>
    <property type="match status" value="1"/>
</dbReference>
<comment type="subcellular location">
    <subcellularLocation>
        <location evidence="1">Nucleus</location>
    </subcellularLocation>
</comment>
<dbReference type="Pfam" id="PF00076">
    <property type="entry name" value="RRM_1"/>
    <property type="match status" value="2"/>
</dbReference>
<evidence type="ECO:0000256" key="6">
    <source>
        <dbReference type="ARBA" id="ARBA00023163"/>
    </source>
</evidence>
<evidence type="ECO:0000256" key="3">
    <source>
        <dbReference type="ARBA" id="ARBA00022737"/>
    </source>
</evidence>
<feature type="region of interest" description="Disordered" evidence="10">
    <location>
        <begin position="265"/>
        <end position="311"/>
    </location>
</feature>
<evidence type="ECO:0000256" key="9">
    <source>
        <dbReference type="PROSITE-ProRule" id="PRU00176"/>
    </source>
</evidence>
<organism evidence="12 13">
    <name type="scientific">Sipha flava</name>
    <name type="common">yellow sugarcane aphid</name>
    <dbReference type="NCBI Taxonomy" id="143950"/>
    <lineage>
        <taxon>Eukaryota</taxon>
        <taxon>Metazoa</taxon>
        <taxon>Ecdysozoa</taxon>
        <taxon>Arthropoda</taxon>
        <taxon>Hexapoda</taxon>
        <taxon>Insecta</taxon>
        <taxon>Pterygota</taxon>
        <taxon>Neoptera</taxon>
        <taxon>Paraneoptera</taxon>
        <taxon>Hemiptera</taxon>
        <taxon>Sternorrhyncha</taxon>
        <taxon>Aphidomorpha</taxon>
        <taxon>Aphidoidea</taxon>
        <taxon>Aphididae</taxon>
        <taxon>Sipha</taxon>
    </lineage>
</organism>
<sequence length="400" mass="45242">MSFVQVSETNDSEKEIVDLPLEDDSTLLLSTLRAQYPDACGLKYVAPDNGRTRAIRLADNKLHPPTEEGWGEIVYFCSFNKDNVQKRKLNEEFESDVERASKEPKSEATSTAWKNRDLLVLGLPWKTTDEDLESYFSKYGELRMAQIKKTSDGRSRGFGFIRFKEQESQVRSILDSHVINGRRCEIKIPNIKDAFINEAPKKIFVGQLTENITQEDLEEYFKKFGDIVEVFVPRPFKGIAFVSFTQSDSALTALDQDHTIKDTRLSVSVAMPKDKDPRSRGGRSGGGSGGSGSNGNPYGSRMRGSRDSYSSRDNYYNNSGWDDYDCGSYLDRVRKNRYDRKSYDNSRSYNSGQVWRKNEYSDSSSVSQSKDVAGQFDPNLVAAVVEKTVRGVIGNMSKYE</sequence>
<dbReference type="GO" id="GO:0010468">
    <property type="term" value="P:regulation of gene expression"/>
    <property type="evidence" value="ECO:0007669"/>
    <property type="project" value="TreeGrafter"/>
</dbReference>
<keyword evidence="5" id="KW-0805">Transcription regulation</keyword>
<evidence type="ECO:0000313" key="13">
    <source>
        <dbReference type="RefSeq" id="XP_025425879.1"/>
    </source>
</evidence>
<evidence type="ECO:0000259" key="11">
    <source>
        <dbReference type="PROSITE" id="PS50102"/>
    </source>
</evidence>
<evidence type="ECO:0000256" key="10">
    <source>
        <dbReference type="SAM" id="MobiDB-lite"/>
    </source>
</evidence>
<dbReference type="InterPro" id="IPR035979">
    <property type="entry name" value="RBD_domain_sf"/>
</dbReference>
<feature type="domain" description="RRM" evidence="11">
    <location>
        <begin position="116"/>
        <end position="191"/>
    </location>
</feature>
<dbReference type="GO" id="GO:0000785">
    <property type="term" value="C:chromatin"/>
    <property type="evidence" value="ECO:0007669"/>
    <property type="project" value="TreeGrafter"/>
</dbReference>